<proteinExistence type="predicted"/>
<keyword evidence="3 5" id="KW-1133">Transmembrane helix</keyword>
<name>A0A1S0U5G9_LOALO</name>
<keyword evidence="2 5" id="KW-0812">Transmembrane</keyword>
<dbReference type="Gene3D" id="1.20.1070.10">
    <property type="entry name" value="Rhodopsin 7-helix transmembrane proteins"/>
    <property type="match status" value="1"/>
</dbReference>
<feature type="transmembrane region" description="Helical" evidence="5">
    <location>
        <begin position="69"/>
        <end position="95"/>
    </location>
</feature>
<dbReference type="EMBL" id="JH712066">
    <property type="protein sequence ID" value="EFO25415.2"/>
    <property type="molecule type" value="Genomic_DNA"/>
</dbReference>
<keyword evidence="4 5" id="KW-0472">Membrane</keyword>
<dbReference type="PANTHER" id="PTHR46273">
    <property type="entry name" value="MYOSUPPRESSIN RECEPTOR 1, ISOFORM B-RELATED"/>
    <property type="match status" value="1"/>
</dbReference>
<feature type="transmembrane region" description="Helical" evidence="5">
    <location>
        <begin position="156"/>
        <end position="178"/>
    </location>
</feature>
<dbReference type="AlphaFoldDB" id="A0A1S0U5G9"/>
<dbReference type="InParanoid" id="A0A1S0U5G9"/>
<gene>
    <name evidence="7" type="ORF">LOAG_03072</name>
</gene>
<feature type="transmembrane region" description="Helical" evidence="5">
    <location>
        <begin position="281"/>
        <end position="307"/>
    </location>
</feature>
<sequence length="398" mass="46102">MLCVNDTPLFDLSNNTTRLLLAALEAFQRAYSPIHGFICIVICTFSIGTNLIHVLVLTRPNMRCSAVNCVLTMVAICDMGTMASYFIYICHFVLFKDTTCMPIYSYLWMRYLSCHMVLSITLHTTSLWLIVAMAFIRQMTLRNAILNSNWQKPQMAWKVCLLIYFCVFLLCIPTLLVYDVVEIGDWHPAPHCAHDFPPNYTAKYYTFHISSSAMENGCRFFKWNLWMSGIIFKVIPCILLLCFSSSLMLTLHRTTKKRMHLLKCNSTKTRRDVIKSDRTSVLLLAIVLVFLIAEMPQGIIAIMNAIYTTHVHIYIYFNLGDILDLLSLLNSSITFVLYCLMSSRYRDTFWTVVLPKHLFSEFIRRKTSRMLPSEMRFMQKQVKRTVSSSSNYEAKILK</sequence>
<dbReference type="InterPro" id="IPR053219">
    <property type="entry name" value="GPCR_Dmsr-1"/>
</dbReference>
<dbReference type="OMA" id="IFTTDVH"/>
<dbReference type="CDD" id="cd14978">
    <property type="entry name" value="7tmA_FMRFamide_R-like"/>
    <property type="match status" value="1"/>
</dbReference>
<evidence type="ECO:0000256" key="1">
    <source>
        <dbReference type="ARBA" id="ARBA00004370"/>
    </source>
</evidence>
<evidence type="ECO:0000256" key="3">
    <source>
        <dbReference type="ARBA" id="ARBA00022989"/>
    </source>
</evidence>
<dbReference type="PANTHER" id="PTHR46273:SF2">
    <property type="entry name" value="G-PROTEIN COUPLED RECEPTORS FAMILY 1 PROFILE DOMAIN-CONTAINING PROTEIN"/>
    <property type="match status" value="1"/>
</dbReference>
<feature type="transmembrane region" description="Helical" evidence="5">
    <location>
        <begin position="313"/>
        <end position="340"/>
    </location>
</feature>
<dbReference type="KEGG" id="loa:LOAG_03072"/>
<dbReference type="PROSITE" id="PS50262">
    <property type="entry name" value="G_PROTEIN_RECEP_F1_2"/>
    <property type="match status" value="1"/>
</dbReference>
<evidence type="ECO:0000256" key="4">
    <source>
        <dbReference type="ARBA" id="ARBA00023136"/>
    </source>
</evidence>
<dbReference type="Pfam" id="PF10324">
    <property type="entry name" value="7TM_GPCR_Srw"/>
    <property type="match status" value="1"/>
</dbReference>
<dbReference type="GO" id="GO:0005886">
    <property type="term" value="C:plasma membrane"/>
    <property type="evidence" value="ECO:0007669"/>
    <property type="project" value="TreeGrafter"/>
</dbReference>
<evidence type="ECO:0000256" key="5">
    <source>
        <dbReference type="SAM" id="Phobius"/>
    </source>
</evidence>
<organism evidence="7">
    <name type="scientific">Loa loa</name>
    <name type="common">Eye worm</name>
    <name type="synonym">Filaria loa</name>
    <dbReference type="NCBI Taxonomy" id="7209"/>
    <lineage>
        <taxon>Eukaryota</taxon>
        <taxon>Metazoa</taxon>
        <taxon>Ecdysozoa</taxon>
        <taxon>Nematoda</taxon>
        <taxon>Chromadorea</taxon>
        <taxon>Rhabditida</taxon>
        <taxon>Spirurina</taxon>
        <taxon>Spiruromorpha</taxon>
        <taxon>Filarioidea</taxon>
        <taxon>Onchocercidae</taxon>
        <taxon>Loa</taxon>
    </lineage>
</organism>
<dbReference type="CTD" id="9940458"/>
<reference evidence="7" key="1">
    <citation type="submission" date="2012-04" db="EMBL/GenBank/DDBJ databases">
        <title>The Genome Sequence of Loa loa.</title>
        <authorList>
            <consortium name="The Broad Institute Genome Sequencing Platform"/>
            <consortium name="Broad Institute Genome Sequencing Center for Infectious Disease"/>
            <person name="Nutman T.B."/>
            <person name="Fink D.L."/>
            <person name="Russ C."/>
            <person name="Young S."/>
            <person name="Zeng Q."/>
            <person name="Gargeya S."/>
            <person name="Alvarado L."/>
            <person name="Berlin A."/>
            <person name="Chapman S.B."/>
            <person name="Chen Z."/>
            <person name="Freedman E."/>
            <person name="Gellesch M."/>
            <person name="Goldberg J."/>
            <person name="Griggs A."/>
            <person name="Gujja S."/>
            <person name="Heilman E.R."/>
            <person name="Heiman D."/>
            <person name="Howarth C."/>
            <person name="Mehta T."/>
            <person name="Neiman D."/>
            <person name="Pearson M."/>
            <person name="Roberts A."/>
            <person name="Saif S."/>
            <person name="Shea T."/>
            <person name="Shenoy N."/>
            <person name="Sisk P."/>
            <person name="Stolte C."/>
            <person name="Sykes S."/>
            <person name="White J."/>
            <person name="Yandava C."/>
            <person name="Haas B."/>
            <person name="Henn M.R."/>
            <person name="Nusbaum C."/>
            <person name="Birren B."/>
        </authorList>
    </citation>
    <scope>NUCLEOTIDE SEQUENCE [LARGE SCALE GENOMIC DNA]</scope>
</reference>
<evidence type="ECO:0000256" key="2">
    <source>
        <dbReference type="ARBA" id="ARBA00022692"/>
    </source>
</evidence>
<dbReference type="GO" id="GO:0008528">
    <property type="term" value="F:G protein-coupled peptide receptor activity"/>
    <property type="evidence" value="ECO:0007669"/>
    <property type="project" value="InterPro"/>
</dbReference>
<dbReference type="SUPFAM" id="SSF81321">
    <property type="entry name" value="Family A G protein-coupled receptor-like"/>
    <property type="match status" value="1"/>
</dbReference>
<evidence type="ECO:0000259" key="6">
    <source>
        <dbReference type="PROSITE" id="PS50262"/>
    </source>
</evidence>
<feature type="transmembrane region" description="Helical" evidence="5">
    <location>
        <begin position="230"/>
        <end position="251"/>
    </location>
</feature>
<dbReference type="InterPro" id="IPR017452">
    <property type="entry name" value="GPCR_Rhodpsn_7TM"/>
</dbReference>
<dbReference type="OrthoDB" id="5864054at2759"/>
<dbReference type="GeneID" id="9940458"/>
<feature type="domain" description="G-protein coupled receptors family 1 profile" evidence="6">
    <location>
        <begin position="49"/>
        <end position="338"/>
    </location>
</feature>
<dbReference type="RefSeq" id="XP_020303423.1">
    <property type="nucleotide sequence ID" value="XM_020446205.1"/>
</dbReference>
<protein>
    <recommendedName>
        <fullName evidence="6">G-protein coupled receptors family 1 profile domain-containing protein</fullName>
    </recommendedName>
</protein>
<accession>A0A1S0U5G9</accession>
<comment type="subcellular location">
    <subcellularLocation>
        <location evidence="1">Membrane</location>
    </subcellularLocation>
</comment>
<feature type="transmembrane region" description="Helical" evidence="5">
    <location>
        <begin position="115"/>
        <end position="136"/>
    </location>
</feature>
<evidence type="ECO:0000313" key="7">
    <source>
        <dbReference type="EMBL" id="EFO25415.2"/>
    </source>
</evidence>
<feature type="transmembrane region" description="Helical" evidence="5">
    <location>
        <begin position="34"/>
        <end position="57"/>
    </location>
</feature>
<dbReference type="InterPro" id="IPR019427">
    <property type="entry name" value="7TM_GPCR_serpentine_rcpt_Srw"/>
</dbReference>